<dbReference type="Proteomes" id="UP001596297">
    <property type="component" value="Unassembled WGS sequence"/>
</dbReference>
<proteinExistence type="predicted"/>
<protein>
    <submittedName>
        <fullName evidence="3">Uncharacterized protein</fullName>
    </submittedName>
</protein>
<reference evidence="4" key="1">
    <citation type="journal article" date="2019" name="Int. J. Syst. Evol. Microbiol.">
        <title>The Global Catalogue of Microorganisms (GCM) 10K type strain sequencing project: providing services to taxonomists for standard genome sequencing and annotation.</title>
        <authorList>
            <consortium name="The Broad Institute Genomics Platform"/>
            <consortium name="The Broad Institute Genome Sequencing Center for Infectious Disease"/>
            <person name="Wu L."/>
            <person name="Ma J."/>
        </authorList>
    </citation>
    <scope>NUCLEOTIDE SEQUENCE [LARGE SCALE GENOMIC DNA]</scope>
    <source>
        <strain evidence="4">CGMCC 1.15772</strain>
    </source>
</reference>
<feature type="transmembrane region" description="Helical" evidence="2">
    <location>
        <begin position="33"/>
        <end position="58"/>
    </location>
</feature>
<keyword evidence="2" id="KW-0472">Membrane</keyword>
<sequence>MTRRVAGLGLLAGVALLGLLLLGAVTVFLGLGVLLGTVAGSLLLVPVLLGAAGLYWVWRAARRSLETPPQSCHLPDSCDSSAQRATGRRPAGPVAALPEHAAG</sequence>
<evidence type="ECO:0000256" key="1">
    <source>
        <dbReference type="SAM" id="MobiDB-lite"/>
    </source>
</evidence>
<keyword evidence="2" id="KW-0812">Transmembrane</keyword>
<evidence type="ECO:0000313" key="3">
    <source>
        <dbReference type="EMBL" id="MFC6591514.1"/>
    </source>
</evidence>
<keyword evidence="2" id="KW-1133">Transmembrane helix</keyword>
<keyword evidence="4" id="KW-1185">Reference proteome</keyword>
<evidence type="ECO:0000313" key="4">
    <source>
        <dbReference type="Proteomes" id="UP001596297"/>
    </source>
</evidence>
<feature type="region of interest" description="Disordered" evidence="1">
    <location>
        <begin position="66"/>
        <end position="103"/>
    </location>
</feature>
<gene>
    <name evidence="3" type="ORF">ACFP81_05465</name>
</gene>
<comment type="caution">
    <text evidence="3">The sequence shown here is derived from an EMBL/GenBank/DDBJ whole genome shotgun (WGS) entry which is preliminary data.</text>
</comment>
<organism evidence="3 4">
    <name type="scientific">Deinococcus lacus</name>
    <dbReference type="NCBI Taxonomy" id="392561"/>
    <lineage>
        <taxon>Bacteria</taxon>
        <taxon>Thermotogati</taxon>
        <taxon>Deinococcota</taxon>
        <taxon>Deinococci</taxon>
        <taxon>Deinococcales</taxon>
        <taxon>Deinococcaceae</taxon>
        <taxon>Deinococcus</taxon>
    </lineage>
</organism>
<accession>A0ABW1YF64</accession>
<dbReference type="EMBL" id="JBHSWD010000001">
    <property type="protein sequence ID" value="MFC6591514.1"/>
    <property type="molecule type" value="Genomic_DNA"/>
</dbReference>
<dbReference type="RefSeq" id="WP_380082520.1">
    <property type="nucleotide sequence ID" value="NZ_JBHSWD010000001.1"/>
</dbReference>
<evidence type="ECO:0000256" key="2">
    <source>
        <dbReference type="SAM" id="Phobius"/>
    </source>
</evidence>
<name>A0ABW1YF64_9DEIO</name>